<dbReference type="EMBL" id="LUGH01001935">
    <property type="protein sequence ID" value="OBZ80602.1"/>
    <property type="molecule type" value="Genomic_DNA"/>
</dbReference>
<dbReference type="OrthoDB" id="2202621at2759"/>
<dbReference type="InParanoid" id="A0A1C7MUU7"/>
<feature type="region of interest" description="Disordered" evidence="1">
    <location>
        <begin position="8"/>
        <end position="41"/>
    </location>
</feature>
<dbReference type="Proteomes" id="UP000093000">
    <property type="component" value="Unassembled WGS sequence"/>
</dbReference>
<reference evidence="2 3" key="1">
    <citation type="submission" date="2016-03" db="EMBL/GenBank/DDBJ databases">
        <title>Choanephora cucurbitarum.</title>
        <authorList>
            <person name="Min B."/>
            <person name="Park H."/>
            <person name="Park J.-H."/>
            <person name="Shin H.-D."/>
            <person name="Choi I.-G."/>
        </authorList>
    </citation>
    <scope>NUCLEOTIDE SEQUENCE [LARGE SCALE GENOMIC DNA]</scope>
    <source>
        <strain evidence="2 3">KUS-F28377</strain>
    </source>
</reference>
<gene>
    <name evidence="2" type="ORF">A0J61_11349</name>
</gene>
<name>A0A1C7MUU7_9FUNG</name>
<feature type="compositionally biased region" description="Basic and acidic residues" evidence="1">
    <location>
        <begin position="23"/>
        <end position="38"/>
    </location>
</feature>
<evidence type="ECO:0000313" key="3">
    <source>
        <dbReference type="Proteomes" id="UP000093000"/>
    </source>
</evidence>
<proteinExistence type="predicted"/>
<organism evidence="2 3">
    <name type="scientific">Choanephora cucurbitarum</name>
    <dbReference type="NCBI Taxonomy" id="101091"/>
    <lineage>
        <taxon>Eukaryota</taxon>
        <taxon>Fungi</taxon>
        <taxon>Fungi incertae sedis</taxon>
        <taxon>Mucoromycota</taxon>
        <taxon>Mucoromycotina</taxon>
        <taxon>Mucoromycetes</taxon>
        <taxon>Mucorales</taxon>
        <taxon>Mucorineae</taxon>
        <taxon>Choanephoraceae</taxon>
        <taxon>Choanephoroideae</taxon>
        <taxon>Choanephora</taxon>
    </lineage>
</organism>
<protein>
    <submittedName>
        <fullName evidence="2">Uncharacterized protein</fullName>
    </submittedName>
</protein>
<feature type="non-terminal residue" evidence="2">
    <location>
        <position position="1"/>
    </location>
</feature>
<dbReference type="AlphaFoldDB" id="A0A1C7MUU7"/>
<evidence type="ECO:0000313" key="2">
    <source>
        <dbReference type="EMBL" id="OBZ80602.1"/>
    </source>
</evidence>
<sequence>VIESALAVSTRTREFSASPALDQGDRSSRPVIDRHEGSTEPIVEQEDIPDFEGISPVASVISDDPMEIEEVDEVVNNDVEEEPAVTETTEEEDLSKCDLQWLDDAQVDTCDDLAMKLMHVFIMNKISRQGQRNIFKCLDLDFMLKIGSESVLTGKHFKTPDTYRRCCLYPVGDASKVTCPNENCGVARYKNTAAVNVENRDPTMPPPALVAQQQMAYTSISQALTQLYVDDDRSEMLSYRDHFLIILR</sequence>
<keyword evidence="3" id="KW-1185">Reference proteome</keyword>
<comment type="caution">
    <text evidence="2">The sequence shown here is derived from an EMBL/GenBank/DDBJ whole genome shotgun (WGS) entry which is preliminary data.</text>
</comment>
<accession>A0A1C7MUU7</accession>
<feature type="non-terminal residue" evidence="2">
    <location>
        <position position="248"/>
    </location>
</feature>
<evidence type="ECO:0000256" key="1">
    <source>
        <dbReference type="SAM" id="MobiDB-lite"/>
    </source>
</evidence>